<proteinExistence type="predicted"/>
<gene>
    <name evidence="2" type="primary">P0432B10.7</name>
</gene>
<feature type="compositionally biased region" description="Basic residues" evidence="1">
    <location>
        <begin position="26"/>
        <end position="41"/>
    </location>
</feature>
<evidence type="ECO:0000256" key="1">
    <source>
        <dbReference type="SAM" id="MobiDB-lite"/>
    </source>
</evidence>
<dbReference type="EMBL" id="AP003570">
    <property type="protein sequence ID" value="BAB90389.1"/>
    <property type="molecule type" value="Genomic_DNA"/>
</dbReference>
<sequence>MAKVSLQDLKIQSLFGLSPSPVGLTKPRRRPTTPPSHRRAHLARLVARPGSTENSDAAIALRPILGVTVTRTQWACTCSIDQVAYARNLLAVANRETVTV</sequence>
<reference evidence="2" key="1">
    <citation type="journal article" date="2002" name="Nature">
        <title>The genome sequence and structure of rice chromosome 1.</title>
        <authorList>
            <person name="Sasaki T."/>
            <person name="Matsumoto T."/>
            <person name="Yamamoto K."/>
            <person name="Sakata K."/>
            <person name="Baba T."/>
            <person name="Katayose Y."/>
            <person name="Wu J."/>
            <person name="Niimura Y."/>
            <person name="Cheng Z."/>
            <person name="Nagamura Y."/>
            <person name="Antonio B.A."/>
            <person name="Kanamori H."/>
            <person name="Hosokawa S."/>
            <person name="Masukawa M."/>
            <person name="Arikawa K."/>
            <person name="Chiden Y."/>
            <person name="Hayashi M."/>
            <person name="Okamoto M."/>
            <person name="Ando T."/>
            <person name="Aoki H."/>
            <person name="Arita K."/>
            <person name="Hamada M."/>
            <person name="Harada C."/>
            <person name="Hijishita S."/>
            <person name="Honda M."/>
            <person name="Ichikawa Y."/>
            <person name="Idonuma A."/>
            <person name="Iijima M."/>
            <person name="Ikeda M."/>
            <person name="Ikeno M."/>
            <person name="Itoh S."/>
            <person name="Itoh T."/>
            <person name="Itoh Y."/>
            <person name="Itoh Y."/>
            <person name="Iwabuchi A."/>
            <person name="Kamiya K."/>
            <person name="Karasawa W."/>
            <person name="Katagiri S."/>
            <person name="Kikuta A."/>
            <person name="Kobayashi N."/>
            <person name="Kono I."/>
            <person name="Machita K."/>
            <person name="Maehara T."/>
            <person name="Mizuno H."/>
            <person name="Mizubayashi T."/>
            <person name="Mukai Y."/>
            <person name="Nagasaki H."/>
            <person name="Nakashima M."/>
            <person name="Nakama Y."/>
            <person name="Nakamichi Y."/>
            <person name="Nakamura M."/>
            <person name="Namiki N."/>
            <person name="Negishi M."/>
            <person name="Ohta I."/>
            <person name="Ono N."/>
            <person name="Saji S."/>
            <person name="Sakai K."/>
            <person name="Shibata M."/>
            <person name="Shimokawa T."/>
            <person name="Shomura A."/>
            <person name="Song J."/>
            <person name="Takazaki Y."/>
            <person name="Terasawa K."/>
            <person name="Tsuji K."/>
            <person name="Waki K."/>
            <person name="Yamagata H."/>
            <person name="Yamane H."/>
            <person name="Yoshiki S."/>
            <person name="Yoshihara R."/>
            <person name="Yukawa K."/>
            <person name="Zhong H."/>
            <person name="Iwama H."/>
            <person name="Endo T."/>
            <person name="Ito H."/>
            <person name="Hahn J.H."/>
            <person name="Kim H.I."/>
            <person name="Eun M.Y."/>
            <person name="Yano M."/>
            <person name="Jiang J."/>
            <person name="Gojobori T."/>
        </authorList>
    </citation>
    <scope>NUCLEOTIDE SEQUENCE</scope>
</reference>
<organism evidence="2">
    <name type="scientific">Oryza sativa subsp. japonica</name>
    <name type="common">Rice</name>
    <dbReference type="NCBI Taxonomy" id="39947"/>
    <lineage>
        <taxon>Eukaryota</taxon>
        <taxon>Viridiplantae</taxon>
        <taxon>Streptophyta</taxon>
        <taxon>Embryophyta</taxon>
        <taxon>Tracheophyta</taxon>
        <taxon>Spermatophyta</taxon>
        <taxon>Magnoliopsida</taxon>
        <taxon>Liliopsida</taxon>
        <taxon>Poales</taxon>
        <taxon>Poaceae</taxon>
        <taxon>BOP clade</taxon>
        <taxon>Oryzoideae</taxon>
        <taxon>Oryzeae</taxon>
        <taxon>Oryzinae</taxon>
        <taxon>Oryza</taxon>
        <taxon>Oryza sativa</taxon>
    </lineage>
</organism>
<evidence type="ECO:0000313" key="2">
    <source>
        <dbReference type="EMBL" id="BAB90389.1"/>
    </source>
</evidence>
<dbReference type="AlphaFoldDB" id="Q7F2I1"/>
<feature type="region of interest" description="Disordered" evidence="1">
    <location>
        <begin position="20"/>
        <end position="41"/>
    </location>
</feature>
<protein>
    <submittedName>
        <fullName evidence="2">p0432B10.7 protein</fullName>
    </submittedName>
</protein>
<accession>Q7F2I1</accession>
<name>Q7F2I1_ORYSJ</name>